<proteinExistence type="predicted"/>
<dbReference type="EMBL" id="OX596099">
    <property type="protein sequence ID" value="CAI9695948.1"/>
    <property type="molecule type" value="Genomic_DNA"/>
</dbReference>
<accession>A0ACB0E5Q0</accession>
<name>A0ACB0E5Q0_RANTA</name>
<gene>
    <name evidence="1" type="ORF">MRATA1EN3_LOCUS7161</name>
</gene>
<reference evidence="1" key="1">
    <citation type="submission" date="2023-05" db="EMBL/GenBank/DDBJ databases">
        <authorList>
            <consortium name="ELIXIR-Norway"/>
        </authorList>
    </citation>
    <scope>NUCLEOTIDE SEQUENCE</scope>
</reference>
<organism evidence="1 2">
    <name type="scientific">Rangifer tarandus platyrhynchus</name>
    <name type="common">Svalbard reindeer</name>
    <dbReference type="NCBI Taxonomy" id="3082113"/>
    <lineage>
        <taxon>Eukaryota</taxon>
        <taxon>Metazoa</taxon>
        <taxon>Chordata</taxon>
        <taxon>Craniata</taxon>
        <taxon>Vertebrata</taxon>
        <taxon>Euteleostomi</taxon>
        <taxon>Mammalia</taxon>
        <taxon>Eutheria</taxon>
        <taxon>Laurasiatheria</taxon>
        <taxon>Artiodactyla</taxon>
        <taxon>Ruminantia</taxon>
        <taxon>Pecora</taxon>
        <taxon>Cervidae</taxon>
        <taxon>Odocoileinae</taxon>
        <taxon>Rangifer</taxon>
    </lineage>
</organism>
<sequence length="397" mass="42287">MGRGLTSHRHPQAKSHRCPLGCPIPDWSWRPDAPCPASGPTCRVLSPGHQLLLPHRGGEPLPLAWEGNCTLSSRLVPGLAALGKTEVRVLMASVWGVPPRGPSLRCPHWEFISNPRDPRAGAPCPADSPALHSAKRTVCYDIPHPWWERAASRRAAVWPQEGSALTNPLLQRTVSWAFFTLVQLRPFLRNPFHGPSCGRQPLLAPPPARPPPRRVLRQPPWSAAISPATSVPPAPSSLSSAGGPAGRSGPLSWAHSRTSVASGLAPIVRRLTRHVSWDLSLCGLFSPLENLGRALAELQGNVFLKDLKLLNVKQNQAPGPRKLCQPGGWEDVCSRGLGGSVVPLRPRSCAQPSTEADRGPDSTDADGGPVREEADGGPARGGGRQLSPSTGCAPGRA</sequence>
<evidence type="ECO:0000313" key="2">
    <source>
        <dbReference type="Proteomes" id="UP001162501"/>
    </source>
</evidence>
<dbReference type="Proteomes" id="UP001162501">
    <property type="component" value="Chromosome 15"/>
</dbReference>
<evidence type="ECO:0000313" key="1">
    <source>
        <dbReference type="EMBL" id="CAI9695948.1"/>
    </source>
</evidence>
<protein>
    <submittedName>
        <fullName evidence="1">Uncharacterized protein</fullName>
    </submittedName>
</protein>